<evidence type="ECO:0000313" key="3">
    <source>
        <dbReference type="Proteomes" id="UP001283361"/>
    </source>
</evidence>
<keyword evidence="3" id="KW-1185">Reference proteome</keyword>
<reference evidence="2" key="1">
    <citation type="journal article" date="2023" name="G3 (Bethesda)">
        <title>A reference genome for the long-term kleptoplast-retaining sea slug Elysia crispata morphotype clarki.</title>
        <authorList>
            <person name="Eastman K.E."/>
            <person name="Pendleton A.L."/>
            <person name="Shaikh M.A."/>
            <person name="Suttiyut T."/>
            <person name="Ogas R."/>
            <person name="Tomko P."/>
            <person name="Gavelis G."/>
            <person name="Widhalm J.R."/>
            <person name="Wisecaver J.H."/>
        </authorList>
    </citation>
    <scope>NUCLEOTIDE SEQUENCE</scope>
    <source>
        <strain evidence="2">ECLA1</strain>
    </source>
</reference>
<dbReference type="Proteomes" id="UP001283361">
    <property type="component" value="Unassembled WGS sequence"/>
</dbReference>
<name>A0AAE1B7U4_9GAST</name>
<comment type="caution">
    <text evidence="2">The sequence shown here is derived from an EMBL/GenBank/DDBJ whole genome shotgun (WGS) entry which is preliminary data.</text>
</comment>
<proteinExistence type="predicted"/>
<gene>
    <name evidence="2" type="ORF">RRG08_015334</name>
</gene>
<evidence type="ECO:0000256" key="1">
    <source>
        <dbReference type="SAM" id="MobiDB-lite"/>
    </source>
</evidence>
<sequence>MMLLRSGRGLQPAMPKPDQEMAVEPTPGHFEPLRLNTVNLQRIFLWSFGLENLAIPKMKIAVPLALQFTN</sequence>
<feature type="region of interest" description="Disordered" evidence="1">
    <location>
        <begin position="1"/>
        <end position="28"/>
    </location>
</feature>
<accession>A0AAE1B7U4</accession>
<evidence type="ECO:0000313" key="2">
    <source>
        <dbReference type="EMBL" id="KAK3801218.1"/>
    </source>
</evidence>
<dbReference type="AlphaFoldDB" id="A0AAE1B7U4"/>
<protein>
    <submittedName>
        <fullName evidence="2">Uncharacterized protein</fullName>
    </submittedName>
</protein>
<dbReference type="EMBL" id="JAWDGP010000352">
    <property type="protein sequence ID" value="KAK3801218.1"/>
    <property type="molecule type" value="Genomic_DNA"/>
</dbReference>
<organism evidence="2 3">
    <name type="scientific">Elysia crispata</name>
    <name type="common">lettuce slug</name>
    <dbReference type="NCBI Taxonomy" id="231223"/>
    <lineage>
        <taxon>Eukaryota</taxon>
        <taxon>Metazoa</taxon>
        <taxon>Spiralia</taxon>
        <taxon>Lophotrochozoa</taxon>
        <taxon>Mollusca</taxon>
        <taxon>Gastropoda</taxon>
        <taxon>Heterobranchia</taxon>
        <taxon>Euthyneura</taxon>
        <taxon>Panpulmonata</taxon>
        <taxon>Sacoglossa</taxon>
        <taxon>Placobranchoidea</taxon>
        <taxon>Plakobranchidae</taxon>
        <taxon>Elysia</taxon>
    </lineage>
</organism>